<reference evidence="1 2" key="1">
    <citation type="submission" date="2018-12" db="EMBL/GenBank/DDBJ databases">
        <authorList>
            <consortium name="Pathogen Informatics"/>
        </authorList>
    </citation>
    <scope>NUCLEOTIDE SEQUENCE [LARGE SCALE GENOMIC DNA]</scope>
    <source>
        <strain evidence="1 2">NCTC10713</strain>
    </source>
</reference>
<protein>
    <submittedName>
        <fullName evidence="1">Type IV secretory pathway, VirB4 components</fullName>
    </submittedName>
</protein>
<dbReference type="Proteomes" id="UP000278419">
    <property type="component" value="Chromosome"/>
</dbReference>
<sequence>MFSGVFLVMVKADTAEELADYTSRIKQAGRKHVIEFEETYYHQEEALNSLLPIGKTYIDVKRRFMRDMTTTNIANADSFYQYRPPISQPSSELLRSESNFQ</sequence>
<evidence type="ECO:0000313" key="2">
    <source>
        <dbReference type="Proteomes" id="UP000278419"/>
    </source>
</evidence>
<evidence type="ECO:0000313" key="1">
    <source>
        <dbReference type="EMBL" id="VED97113.1"/>
    </source>
</evidence>
<organism evidence="1 2">
    <name type="scientific">Streptococcus anginosus</name>
    <dbReference type="NCBI Taxonomy" id="1328"/>
    <lineage>
        <taxon>Bacteria</taxon>
        <taxon>Bacillati</taxon>
        <taxon>Bacillota</taxon>
        <taxon>Bacilli</taxon>
        <taxon>Lactobacillales</taxon>
        <taxon>Streptococcaceae</taxon>
        <taxon>Streptococcus</taxon>
        <taxon>Streptococcus anginosus group</taxon>
    </lineage>
</organism>
<dbReference type="AlphaFoldDB" id="A0A3S4QQ11"/>
<gene>
    <name evidence="1" type="ORF">NCTC10713_00002</name>
</gene>
<accession>A0A3S4QQ11</accession>
<proteinExistence type="predicted"/>
<dbReference type="EMBL" id="LR134283">
    <property type="protein sequence ID" value="VED97113.1"/>
    <property type="molecule type" value="Genomic_DNA"/>
</dbReference>
<name>A0A3S4QQ11_STRAP</name>